<accession>A0ABQ1NCB4</accession>
<keyword evidence="2" id="KW-1185">Reference proteome</keyword>
<name>A0ABQ1NCB4_9BURK</name>
<sequence length="65" mass="7123">MHGSAIKALNAAAEEAWKVPRSWAIPTTKTREYTAFAPNAKNLSQRRDLARKAQMARANGAIANE</sequence>
<evidence type="ECO:0000313" key="1">
    <source>
        <dbReference type="EMBL" id="GGC69873.1"/>
    </source>
</evidence>
<gene>
    <name evidence="1" type="ORF">GCM10011400_67320</name>
</gene>
<dbReference type="EMBL" id="BMHL01000020">
    <property type="protein sequence ID" value="GGC69873.1"/>
    <property type="molecule type" value="Genomic_DNA"/>
</dbReference>
<proteinExistence type="predicted"/>
<evidence type="ECO:0000313" key="2">
    <source>
        <dbReference type="Proteomes" id="UP000602004"/>
    </source>
</evidence>
<reference evidence="2" key="1">
    <citation type="journal article" date="2019" name="Int. J. Syst. Evol. Microbiol.">
        <title>The Global Catalogue of Microorganisms (GCM) 10K type strain sequencing project: providing services to taxonomists for standard genome sequencing and annotation.</title>
        <authorList>
            <consortium name="The Broad Institute Genomics Platform"/>
            <consortium name="The Broad Institute Genome Sequencing Center for Infectious Disease"/>
            <person name="Wu L."/>
            <person name="Ma J."/>
        </authorList>
    </citation>
    <scope>NUCLEOTIDE SEQUENCE [LARGE SCALE GENOMIC DNA]</scope>
    <source>
        <strain evidence="2">CGMCC 1.15103</strain>
    </source>
</reference>
<organism evidence="1 2">
    <name type="scientific">Paraburkholderia caffeinilytica</name>
    <dbReference type="NCBI Taxonomy" id="1761016"/>
    <lineage>
        <taxon>Bacteria</taxon>
        <taxon>Pseudomonadati</taxon>
        <taxon>Pseudomonadota</taxon>
        <taxon>Betaproteobacteria</taxon>
        <taxon>Burkholderiales</taxon>
        <taxon>Burkholderiaceae</taxon>
        <taxon>Paraburkholderia</taxon>
    </lineage>
</organism>
<comment type="caution">
    <text evidence="1">The sequence shown here is derived from an EMBL/GenBank/DDBJ whole genome shotgun (WGS) entry which is preliminary data.</text>
</comment>
<dbReference type="Proteomes" id="UP000602004">
    <property type="component" value="Unassembled WGS sequence"/>
</dbReference>
<protein>
    <submittedName>
        <fullName evidence="1">Uncharacterized protein</fullName>
    </submittedName>
</protein>